<dbReference type="EMBL" id="PTQR01000054">
    <property type="protein sequence ID" value="TKX23368.1"/>
    <property type="molecule type" value="Genomic_DNA"/>
</dbReference>
<evidence type="ECO:0000256" key="3">
    <source>
        <dbReference type="ARBA" id="ARBA00022448"/>
    </source>
</evidence>
<dbReference type="AlphaFoldDB" id="A0A4U7AXN7"/>
<feature type="domain" description="Importin N-terminal" evidence="5">
    <location>
        <begin position="38"/>
        <end position="110"/>
    </location>
</feature>
<dbReference type="InterPro" id="IPR016024">
    <property type="entry name" value="ARM-type_fold"/>
</dbReference>
<sequence length="1069" mass="119524">MPSFSIEAPGEANPLTETTLLHVLQSASSSNQHQIQTGTKQLQQWEKSPGFYKHLQSVYIERSLPTEVRYLAIIQLKNGIDKYWRKTATYAVNKDDKAVIRSRLISSGIEELDHRLALQNALVIAKIVRFEYPQDWPEAISSTLEAVRSAGQDTTSQRLERILLILLYIIKELSTARIQRSRTNLQAATPEILSVLGSLYLDRLGQWQGRLSSSSEDAGVETLMTQSLLSIKILRRLVISGYDFPNRDSDVCEFWKITLSQVDSFIHLISQQQSALVNVTKRLVQKHLLQLSKFHLAMAEKHAAGFVLLPSSLDLVRAYWGFARNFSESYGSQTTTVQDIDGEDEDADTDARTSEKLSLNGLLLIRACIRMAFLPVHTFRYRHEQEKEEKRQAETTIKADLLTQPFVEEIMSTVMTKFLVLRQSDMKDWVEEPEEWIFREENESEDMHLSVRACSERLVLDLSTHFKSTLTEPILGLFRTVADVNNDDVLFKDAVYAAIGISAAIFREDIDFDALLTSNLVAEVQKQKQGYGIMRRRIAICCGQWIVVKASQDSKAVIYQMFDHLLNQDDSLNDQVVRITAGRHFKSIANDFEFDSAKFAPYAESIITKLMALIEEVEITATKMALLDTISVLIERFEHNIEPFAERIVGMLPPLWEQSGDEHLMKQSILAILARLTNALKEHSSRFHSMLIPIIQSTIQPDSELSAFLLEEALDLWHSILVQSTTATPDLLSLLEHLFPLLSLASETLRETLTITESYLLLSPSTLLSDPIRLPLLKSLTPLIGPKSKPDANGMVCTSIELMLRSASTLGGPSATKQLTADLVESNLLSRLLSGLRSAWTAHCTTGPLAKIPAVDGIVETDHFGVLSRLILGSTDAFVQAVTYTPLAPLDGEDDGSVLKPDPIPPEDNLKWLLEEWFSHLENVGDPARRKLMLLALTTLLETGHAAVLGNLQLLMGLWTDVITELCELDFDPVSGAGSGAVKGEDCLVYNDINELKVVAEGSVEAPEDVRRRQLTWSDPVHRVGVVGFVRERLAGVVQGCGGEERFRDEWLVNVDKDVVAAFGKLGIM</sequence>
<dbReference type="PANTHER" id="PTHR10997">
    <property type="entry name" value="IMPORTIN-7, 8, 11"/>
    <property type="match status" value="1"/>
</dbReference>
<dbReference type="PANTHER" id="PTHR10997:SF7">
    <property type="entry name" value="IMPORTIN-11"/>
    <property type="match status" value="1"/>
</dbReference>
<evidence type="ECO:0000256" key="1">
    <source>
        <dbReference type="ARBA" id="ARBA00004123"/>
    </source>
</evidence>
<evidence type="ECO:0000313" key="7">
    <source>
        <dbReference type="Proteomes" id="UP000308133"/>
    </source>
</evidence>
<dbReference type="Gene3D" id="1.25.10.10">
    <property type="entry name" value="Leucine-rich Repeat Variant"/>
    <property type="match status" value="1"/>
</dbReference>
<reference evidence="6 7" key="1">
    <citation type="submission" date="2018-02" db="EMBL/GenBank/DDBJ databases">
        <title>Draft genome sequences of Elsinoe sp., causing black scab on jojoba.</title>
        <authorList>
            <person name="Stodart B."/>
            <person name="Jeffress S."/>
            <person name="Ash G."/>
            <person name="Arun Chinnappa K."/>
        </authorList>
    </citation>
    <scope>NUCLEOTIDE SEQUENCE [LARGE SCALE GENOMIC DNA]</scope>
    <source>
        <strain evidence="6 7">Hillstone_2</strain>
    </source>
</reference>
<dbReference type="Proteomes" id="UP000308133">
    <property type="component" value="Unassembled WGS sequence"/>
</dbReference>
<keyword evidence="4" id="KW-0539">Nucleus</keyword>
<comment type="caution">
    <text evidence="6">The sequence shown here is derived from an EMBL/GenBank/DDBJ whole genome shotgun (WGS) entry which is preliminary data.</text>
</comment>
<comment type="subcellular location">
    <subcellularLocation>
        <location evidence="1">Nucleus</location>
    </subcellularLocation>
</comment>
<proteinExistence type="inferred from homology"/>
<gene>
    <name evidence="6" type="ORF">C1H76_4436</name>
</gene>
<dbReference type="PROSITE" id="PS50166">
    <property type="entry name" value="IMPORTIN_B_NT"/>
    <property type="match status" value="1"/>
</dbReference>
<comment type="similarity">
    <text evidence="2">Belongs to the importin beta family.</text>
</comment>
<dbReference type="GO" id="GO:0006606">
    <property type="term" value="P:protein import into nucleus"/>
    <property type="evidence" value="ECO:0007669"/>
    <property type="project" value="TreeGrafter"/>
</dbReference>
<dbReference type="SMART" id="SM00913">
    <property type="entry name" value="IBN_N"/>
    <property type="match status" value="1"/>
</dbReference>
<keyword evidence="3" id="KW-0813">Transport</keyword>
<dbReference type="InterPro" id="IPR011989">
    <property type="entry name" value="ARM-like"/>
</dbReference>
<name>A0A4U7AXN7_9PEZI</name>
<evidence type="ECO:0000256" key="4">
    <source>
        <dbReference type="ARBA" id="ARBA00023242"/>
    </source>
</evidence>
<organism evidence="6 7">
    <name type="scientific">Elsinoe australis</name>
    <dbReference type="NCBI Taxonomy" id="40998"/>
    <lineage>
        <taxon>Eukaryota</taxon>
        <taxon>Fungi</taxon>
        <taxon>Dikarya</taxon>
        <taxon>Ascomycota</taxon>
        <taxon>Pezizomycotina</taxon>
        <taxon>Dothideomycetes</taxon>
        <taxon>Dothideomycetidae</taxon>
        <taxon>Myriangiales</taxon>
        <taxon>Elsinoaceae</taxon>
        <taxon>Elsinoe</taxon>
    </lineage>
</organism>
<dbReference type="GO" id="GO:0031267">
    <property type="term" value="F:small GTPase binding"/>
    <property type="evidence" value="ECO:0007669"/>
    <property type="project" value="InterPro"/>
</dbReference>
<dbReference type="SUPFAM" id="SSF48371">
    <property type="entry name" value="ARM repeat"/>
    <property type="match status" value="1"/>
</dbReference>
<accession>A0A4U7AXN7</accession>
<dbReference type="GO" id="GO:0005635">
    <property type="term" value="C:nuclear envelope"/>
    <property type="evidence" value="ECO:0007669"/>
    <property type="project" value="TreeGrafter"/>
</dbReference>
<evidence type="ECO:0000256" key="2">
    <source>
        <dbReference type="ARBA" id="ARBA00007991"/>
    </source>
</evidence>
<dbReference type="InterPro" id="IPR058669">
    <property type="entry name" value="TPR_IPO7/11-like"/>
</dbReference>
<dbReference type="GO" id="GO:0005829">
    <property type="term" value="C:cytosol"/>
    <property type="evidence" value="ECO:0007669"/>
    <property type="project" value="TreeGrafter"/>
</dbReference>
<dbReference type="FunFam" id="1.25.10.10:FF:000362">
    <property type="entry name" value="Importin 11, putative"/>
    <property type="match status" value="1"/>
</dbReference>
<evidence type="ECO:0000313" key="6">
    <source>
        <dbReference type="EMBL" id="TKX23368.1"/>
    </source>
</evidence>
<protein>
    <submittedName>
        <fullName evidence="6">Importin-beta N-terminal domain-containing protein 2</fullName>
    </submittedName>
</protein>
<dbReference type="Pfam" id="PF03810">
    <property type="entry name" value="IBN_N"/>
    <property type="match status" value="1"/>
</dbReference>
<evidence type="ECO:0000259" key="5">
    <source>
        <dbReference type="PROSITE" id="PS50166"/>
    </source>
</evidence>
<dbReference type="InterPro" id="IPR001494">
    <property type="entry name" value="Importin-beta_N"/>
</dbReference>
<dbReference type="Pfam" id="PF25758">
    <property type="entry name" value="TPR_IPO11"/>
    <property type="match status" value="1"/>
</dbReference>